<proteinExistence type="predicted"/>
<dbReference type="AlphaFoldDB" id="A0A0K8PNE9"/>
<sequence length="84" mass="9005">MTPAITANPLSTPCTTPPHRRGGHRTAPEGQVHGAYSQPSGEGRPEVNVILTAPTGRTAAMSYRRPPGLPIVDAMTPFLFREQE</sequence>
<protein>
    <submittedName>
        <fullName evidence="2">Uncharacterized protein</fullName>
    </submittedName>
</protein>
<dbReference type="Proteomes" id="UP000053859">
    <property type="component" value="Unassembled WGS sequence"/>
</dbReference>
<evidence type="ECO:0000256" key="1">
    <source>
        <dbReference type="SAM" id="MobiDB-lite"/>
    </source>
</evidence>
<gene>
    <name evidence="2" type="ORF">SAZU_4269</name>
</gene>
<accession>A0A0K8PNE9</accession>
<evidence type="ECO:0000313" key="2">
    <source>
        <dbReference type="EMBL" id="GAP49405.1"/>
    </source>
</evidence>
<name>A0A0K8PNE9_STRAJ</name>
<feature type="region of interest" description="Disordered" evidence="1">
    <location>
        <begin position="1"/>
        <end position="46"/>
    </location>
</feature>
<dbReference type="EMBL" id="DF968300">
    <property type="protein sequence ID" value="GAP49405.1"/>
    <property type="molecule type" value="Genomic_DNA"/>
</dbReference>
<keyword evidence="3" id="KW-1185">Reference proteome</keyword>
<organism evidence="2 3">
    <name type="scientific">Streptomyces azureus</name>
    <dbReference type="NCBI Taxonomy" id="146537"/>
    <lineage>
        <taxon>Bacteria</taxon>
        <taxon>Bacillati</taxon>
        <taxon>Actinomycetota</taxon>
        <taxon>Actinomycetes</taxon>
        <taxon>Kitasatosporales</taxon>
        <taxon>Streptomycetaceae</taxon>
        <taxon>Streptomyces</taxon>
    </lineage>
</organism>
<reference evidence="2" key="1">
    <citation type="journal article" date="2015" name="Genome Announc.">
        <title>Draft Genome Sequence of Thiostrepton-Producing Streptomyces azureus ATCC 14921.</title>
        <authorList>
            <person name="Sakihara K."/>
            <person name="Maeda J."/>
            <person name="Tashiro K."/>
            <person name="Fujino Y."/>
            <person name="Kuhara S."/>
            <person name="Ohshima T."/>
            <person name="Ogata S."/>
            <person name="Doi K."/>
        </authorList>
    </citation>
    <scope>NUCLEOTIDE SEQUENCE [LARGE SCALE GENOMIC DNA]</scope>
    <source>
        <strain evidence="2">ATCC14921</strain>
    </source>
</reference>
<evidence type="ECO:0000313" key="3">
    <source>
        <dbReference type="Proteomes" id="UP000053859"/>
    </source>
</evidence>